<reference evidence="1" key="1">
    <citation type="submission" date="2023-03" db="EMBL/GenBank/DDBJ databases">
        <title>Massive genome expansion in bonnet fungi (Mycena s.s.) driven by repeated elements and novel gene families across ecological guilds.</title>
        <authorList>
            <consortium name="Lawrence Berkeley National Laboratory"/>
            <person name="Harder C.B."/>
            <person name="Miyauchi S."/>
            <person name="Viragh M."/>
            <person name="Kuo A."/>
            <person name="Thoen E."/>
            <person name="Andreopoulos B."/>
            <person name="Lu D."/>
            <person name="Skrede I."/>
            <person name="Drula E."/>
            <person name="Henrissat B."/>
            <person name="Morin E."/>
            <person name="Kohler A."/>
            <person name="Barry K."/>
            <person name="LaButti K."/>
            <person name="Morin E."/>
            <person name="Salamov A."/>
            <person name="Lipzen A."/>
            <person name="Mereny Z."/>
            <person name="Hegedus B."/>
            <person name="Baldrian P."/>
            <person name="Stursova M."/>
            <person name="Weitz H."/>
            <person name="Taylor A."/>
            <person name="Grigoriev I.V."/>
            <person name="Nagy L.G."/>
            <person name="Martin F."/>
            <person name="Kauserud H."/>
        </authorList>
    </citation>
    <scope>NUCLEOTIDE SEQUENCE</scope>
    <source>
        <strain evidence="1">CBHHK182m</strain>
    </source>
</reference>
<evidence type="ECO:0000313" key="1">
    <source>
        <dbReference type="EMBL" id="KAJ7723648.1"/>
    </source>
</evidence>
<dbReference type="SUPFAM" id="SSF52047">
    <property type="entry name" value="RNI-like"/>
    <property type="match status" value="1"/>
</dbReference>
<accession>A0AAD7HN38</accession>
<evidence type="ECO:0000313" key="2">
    <source>
        <dbReference type="Proteomes" id="UP001215598"/>
    </source>
</evidence>
<dbReference type="InterPro" id="IPR032675">
    <property type="entry name" value="LRR_dom_sf"/>
</dbReference>
<protein>
    <recommendedName>
        <fullName evidence="3">F-box domain-containing protein</fullName>
    </recommendedName>
</protein>
<organism evidence="1 2">
    <name type="scientific">Mycena metata</name>
    <dbReference type="NCBI Taxonomy" id="1033252"/>
    <lineage>
        <taxon>Eukaryota</taxon>
        <taxon>Fungi</taxon>
        <taxon>Dikarya</taxon>
        <taxon>Basidiomycota</taxon>
        <taxon>Agaricomycotina</taxon>
        <taxon>Agaricomycetes</taxon>
        <taxon>Agaricomycetidae</taxon>
        <taxon>Agaricales</taxon>
        <taxon>Marasmiineae</taxon>
        <taxon>Mycenaceae</taxon>
        <taxon>Mycena</taxon>
    </lineage>
</organism>
<dbReference type="EMBL" id="JARKIB010000209">
    <property type="protein sequence ID" value="KAJ7723648.1"/>
    <property type="molecule type" value="Genomic_DNA"/>
</dbReference>
<dbReference type="AlphaFoldDB" id="A0AAD7HN38"/>
<evidence type="ECO:0008006" key="3">
    <source>
        <dbReference type="Google" id="ProtNLM"/>
    </source>
</evidence>
<proteinExistence type="predicted"/>
<dbReference type="Gene3D" id="3.80.10.10">
    <property type="entry name" value="Ribonuclease Inhibitor"/>
    <property type="match status" value="1"/>
</dbReference>
<gene>
    <name evidence="1" type="ORF">B0H16DRAFT_332571</name>
</gene>
<dbReference type="Proteomes" id="UP001215598">
    <property type="component" value="Unassembled WGS sequence"/>
</dbReference>
<sequence length="365" mass="40832">MKRFPSELEDTVIDFSYDDLATLASCSLVCRDWVPASRYHMFSAILLTAQNAQAFLELISHSTTIAPLVCDVELRFTPDCSMMHLQNPSILMRLPHMTHLTLCPKRNEVVRPLCTSSLAHAVLSLPLVYLKFDFRSRFESLQQIIDCVVLCPQLESLEVGGSWMKTEEFSAPPSMPRKLHTLTLTCDLDNFLTWFMALDDEMPVIQHLFLYHIVQREIDTVARYLRTAGPSLQHLTLAFRDDDAPARLAAQTDLSQNTSLRTIALEGASPGIFSGLLVFLSQLTFCETSTLSIALTVRHSNHPLAIRPERTFHWPTLDEALSTTPFLGRLSLTVVEPLTRAPLLGAVTDIMEQLPLTRAGGILVG</sequence>
<name>A0AAD7HN38_9AGAR</name>
<keyword evidence="2" id="KW-1185">Reference proteome</keyword>
<comment type="caution">
    <text evidence="1">The sequence shown here is derived from an EMBL/GenBank/DDBJ whole genome shotgun (WGS) entry which is preliminary data.</text>
</comment>